<feature type="region of interest" description="Disordered" evidence="12">
    <location>
        <begin position="648"/>
        <end position="680"/>
    </location>
</feature>
<dbReference type="Gene3D" id="2.60.120.10">
    <property type="entry name" value="Jelly Rolls"/>
    <property type="match status" value="1"/>
</dbReference>
<feature type="transmembrane region" description="Helical" evidence="13">
    <location>
        <begin position="214"/>
        <end position="237"/>
    </location>
</feature>
<proteinExistence type="predicted"/>
<dbReference type="Proteomes" id="UP000243217">
    <property type="component" value="Unassembled WGS sequence"/>
</dbReference>
<keyword evidence="5" id="KW-0631">Potassium channel</keyword>
<evidence type="ECO:0000256" key="13">
    <source>
        <dbReference type="SAM" id="Phobius"/>
    </source>
</evidence>
<sequence>MTKTTTDKVQPRVTLTPVVALREMETGSKIKRLSFNLWKQGEVIPATNRVSMQVTAQERKKQALGNGATPPRFMLSPESITRLLWDTLIAVTTIFLAWRLPYSLVFELNEAPLAWTHAVEVFFDVVYIMDVIVNFRTGYRQDVEIILDPKSVAINYATSWFLIDLAASIPYELLFDSGSGVERVAVKTSIKYLKIPKLFRLARVIRFVRKHMEFMFTFQLILLFMSVVHWIACIWGSTSTMQDDIGTYGNITAFTRYGIYLYASTAIMLNMSPVLTIEPEHYIFGAMLSFFGFLMMVLVIASVTSIYIHHASRAVEYQRKIKTVMADLKALQVPKELRKSAKNYYDMLWRVKKSSDRYERAIYEDEDLSPTIRAEIALHIHRRAIALVPLFKGCTDDCLASVVMRLKTHLYMAKDVIFHRGEPGRSMLIIIRGKVKIIGPDNSVVAVLKEGSFFGEIGLLANTSRSCTVVAATFCELKSLEQKDAEVVFALYPHILDRLYRESDKRKRENRTRSSFCNIKVLDNAHVVDKCSIDEINGEFRTSPVSSPDHRNSLSNDFNRTSLLKAAERRSLRDIREGSMTEDGSTYSAPSPPAISGGFGHAVVKETLASLTSLHLDVERLKDTLQTVLDYQLQLMTKLNTMELQRSTYKRKDGAASKGPKSTADRSFKLRRQPSRETESLLSLHDGLTVLEAPDDHVRSIPSPFPRQSSWKDSTRSGRETSEDIKSDVNKSSDAS</sequence>
<dbReference type="PANTHER" id="PTHR10217:SF435">
    <property type="entry name" value="POTASSIUM VOLTAGE-GATED CHANNEL PROTEIN EAG"/>
    <property type="match status" value="1"/>
</dbReference>
<feature type="transmembrane region" description="Helical" evidence="13">
    <location>
        <begin position="83"/>
        <end position="102"/>
    </location>
</feature>
<dbReference type="Gene3D" id="1.10.287.70">
    <property type="match status" value="1"/>
</dbReference>
<feature type="domain" description="Cyclic nucleotide-binding" evidence="14">
    <location>
        <begin position="390"/>
        <end position="506"/>
    </location>
</feature>
<keyword evidence="10 13" id="KW-0472">Membrane</keyword>
<dbReference type="SMART" id="SM00100">
    <property type="entry name" value="cNMP"/>
    <property type="match status" value="1"/>
</dbReference>
<dbReference type="GO" id="GO:0042391">
    <property type="term" value="P:regulation of membrane potential"/>
    <property type="evidence" value="ECO:0007669"/>
    <property type="project" value="TreeGrafter"/>
</dbReference>
<evidence type="ECO:0000256" key="1">
    <source>
        <dbReference type="ARBA" id="ARBA00004141"/>
    </source>
</evidence>
<evidence type="ECO:0000256" key="8">
    <source>
        <dbReference type="ARBA" id="ARBA00022989"/>
    </source>
</evidence>
<evidence type="ECO:0000256" key="11">
    <source>
        <dbReference type="ARBA" id="ARBA00023303"/>
    </source>
</evidence>
<dbReference type="OrthoDB" id="421226at2759"/>
<evidence type="ECO:0000256" key="6">
    <source>
        <dbReference type="ARBA" id="ARBA00022882"/>
    </source>
</evidence>
<dbReference type="EMBL" id="JNBS01002469">
    <property type="protein sequence ID" value="OQR90977.1"/>
    <property type="molecule type" value="Genomic_DNA"/>
</dbReference>
<evidence type="ECO:0000313" key="16">
    <source>
        <dbReference type="Proteomes" id="UP000243217"/>
    </source>
</evidence>
<dbReference type="Pfam" id="PF00520">
    <property type="entry name" value="Ion_trans"/>
    <property type="match status" value="1"/>
</dbReference>
<keyword evidence="6" id="KW-0851">Voltage-gated channel</keyword>
<dbReference type="AlphaFoldDB" id="A0A1V9YZ94"/>
<feature type="compositionally biased region" description="Basic and acidic residues" evidence="12">
    <location>
        <begin position="713"/>
        <end position="736"/>
    </location>
</feature>
<dbReference type="InterPro" id="IPR000595">
    <property type="entry name" value="cNMP-bd_dom"/>
</dbReference>
<dbReference type="PROSITE" id="PS50042">
    <property type="entry name" value="CNMP_BINDING_3"/>
    <property type="match status" value="1"/>
</dbReference>
<dbReference type="PRINTS" id="PR01463">
    <property type="entry name" value="EAGCHANLFMLY"/>
</dbReference>
<dbReference type="Gene3D" id="1.10.287.630">
    <property type="entry name" value="Helix hairpin bin"/>
    <property type="match status" value="1"/>
</dbReference>
<evidence type="ECO:0000259" key="14">
    <source>
        <dbReference type="PROSITE" id="PS50042"/>
    </source>
</evidence>
<keyword evidence="16" id="KW-1185">Reference proteome</keyword>
<name>A0A1V9YZ94_9STRA</name>
<dbReference type="GO" id="GO:0005249">
    <property type="term" value="F:voltage-gated potassium channel activity"/>
    <property type="evidence" value="ECO:0007669"/>
    <property type="project" value="InterPro"/>
</dbReference>
<keyword evidence="4 13" id="KW-0812">Transmembrane</keyword>
<keyword evidence="3" id="KW-0633">Potassium transport</keyword>
<dbReference type="SUPFAM" id="SSF81324">
    <property type="entry name" value="Voltage-gated potassium channels"/>
    <property type="match status" value="1"/>
</dbReference>
<evidence type="ECO:0000256" key="3">
    <source>
        <dbReference type="ARBA" id="ARBA00022538"/>
    </source>
</evidence>
<feature type="transmembrane region" description="Helical" evidence="13">
    <location>
        <begin position="282"/>
        <end position="308"/>
    </location>
</feature>
<organism evidence="15 16">
    <name type="scientific">Thraustotheca clavata</name>
    <dbReference type="NCBI Taxonomy" id="74557"/>
    <lineage>
        <taxon>Eukaryota</taxon>
        <taxon>Sar</taxon>
        <taxon>Stramenopiles</taxon>
        <taxon>Oomycota</taxon>
        <taxon>Saprolegniomycetes</taxon>
        <taxon>Saprolegniales</taxon>
        <taxon>Achlyaceae</taxon>
        <taxon>Thraustotheca</taxon>
    </lineage>
</organism>
<protein>
    <submittedName>
        <fullName evidence="15">Voltage-gated Ion Channel (VIC) Superfamily</fullName>
    </submittedName>
</protein>
<comment type="caution">
    <text evidence="15">The sequence shown here is derived from an EMBL/GenBank/DDBJ whole genome shotgun (WGS) entry which is preliminary data.</text>
</comment>
<dbReference type="PANTHER" id="PTHR10217">
    <property type="entry name" value="VOLTAGE AND LIGAND GATED POTASSIUM CHANNEL"/>
    <property type="match status" value="1"/>
</dbReference>
<feature type="compositionally biased region" description="Basic and acidic residues" evidence="12">
    <location>
        <begin position="663"/>
        <end position="679"/>
    </location>
</feature>
<feature type="transmembrane region" description="Helical" evidence="13">
    <location>
        <begin position="257"/>
        <end position="275"/>
    </location>
</feature>
<comment type="subcellular location">
    <subcellularLocation>
        <location evidence="1">Membrane</location>
        <topology evidence="1">Multi-pass membrane protein</topology>
    </subcellularLocation>
</comment>
<reference evidence="15 16" key="1">
    <citation type="journal article" date="2014" name="Genome Biol. Evol.">
        <title>The secreted proteins of Achlya hypogyna and Thraustotheca clavata identify the ancestral oomycete secretome and reveal gene acquisitions by horizontal gene transfer.</title>
        <authorList>
            <person name="Misner I."/>
            <person name="Blouin N."/>
            <person name="Leonard G."/>
            <person name="Richards T.A."/>
            <person name="Lane C.E."/>
        </authorList>
    </citation>
    <scope>NUCLEOTIDE SEQUENCE [LARGE SCALE GENOMIC DNA]</scope>
    <source>
        <strain evidence="15 16">ATCC 34112</strain>
    </source>
</reference>
<feature type="transmembrane region" description="Helical" evidence="13">
    <location>
        <begin position="114"/>
        <end position="133"/>
    </location>
</feature>
<dbReference type="InterPro" id="IPR005821">
    <property type="entry name" value="Ion_trans_dom"/>
</dbReference>
<dbReference type="InterPro" id="IPR050818">
    <property type="entry name" value="KCNH_animal-type"/>
</dbReference>
<accession>A0A1V9YZ94</accession>
<evidence type="ECO:0000256" key="7">
    <source>
        <dbReference type="ARBA" id="ARBA00022958"/>
    </source>
</evidence>
<dbReference type="GO" id="GO:0005886">
    <property type="term" value="C:plasma membrane"/>
    <property type="evidence" value="ECO:0007669"/>
    <property type="project" value="TreeGrafter"/>
</dbReference>
<evidence type="ECO:0000256" key="10">
    <source>
        <dbReference type="ARBA" id="ARBA00023136"/>
    </source>
</evidence>
<dbReference type="Pfam" id="PF00027">
    <property type="entry name" value="cNMP_binding"/>
    <property type="match status" value="1"/>
</dbReference>
<evidence type="ECO:0000256" key="4">
    <source>
        <dbReference type="ARBA" id="ARBA00022692"/>
    </source>
</evidence>
<evidence type="ECO:0000256" key="5">
    <source>
        <dbReference type="ARBA" id="ARBA00022826"/>
    </source>
</evidence>
<gene>
    <name evidence="15" type="ORF">THRCLA_09134</name>
</gene>
<dbReference type="InterPro" id="IPR003938">
    <property type="entry name" value="K_chnl_volt-dep_EAG/ELK/ERG"/>
</dbReference>
<evidence type="ECO:0000313" key="15">
    <source>
        <dbReference type="EMBL" id="OQR90977.1"/>
    </source>
</evidence>
<keyword evidence="11" id="KW-0407">Ion channel</keyword>
<keyword evidence="8 13" id="KW-1133">Transmembrane helix</keyword>
<dbReference type="InterPro" id="IPR018490">
    <property type="entry name" value="cNMP-bd_dom_sf"/>
</dbReference>
<dbReference type="SUPFAM" id="SSF51206">
    <property type="entry name" value="cAMP-binding domain-like"/>
    <property type="match status" value="1"/>
</dbReference>
<feature type="region of interest" description="Disordered" evidence="12">
    <location>
        <begin position="693"/>
        <end position="736"/>
    </location>
</feature>
<keyword evidence="7" id="KW-0630">Potassium</keyword>
<keyword evidence="2" id="KW-0813">Transport</keyword>
<evidence type="ECO:0000256" key="2">
    <source>
        <dbReference type="ARBA" id="ARBA00022448"/>
    </source>
</evidence>
<evidence type="ECO:0000256" key="12">
    <source>
        <dbReference type="SAM" id="MobiDB-lite"/>
    </source>
</evidence>
<evidence type="ECO:0000256" key="9">
    <source>
        <dbReference type="ARBA" id="ARBA00023065"/>
    </source>
</evidence>
<dbReference type="GO" id="GO:0034702">
    <property type="term" value="C:monoatomic ion channel complex"/>
    <property type="evidence" value="ECO:0007669"/>
    <property type="project" value="UniProtKB-KW"/>
</dbReference>
<dbReference type="CDD" id="cd00038">
    <property type="entry name" value="CAP_ED"/>
    <property type="match status" value="1"/>
</dbReference>
<dbReference type="InterPro" id="IPR014710">
    <property type="entry name" value="RmlC-like_jellyroll"/>
</dbReference>
<keyword evidence="9" id="KW-0406">Ion transport</keyword>